<feature type="repeat" description="PPR" evidence="2">
    <location>
        <begin position="94"/>
        <end position="128"/>
    </location>
</feature>
<dbReference type="PROSITE" id="PS51375">
    <property type="entry name" value="PPR"/>
    <property type="match status" value="4"/>
</dbReference>
<dbReference type="EMBL" id="GDJX01003215">
    <property type="protein sequence ID" value="JAT64721.1"/>
    <property type="molecule type" value="Transcribed_RNA"/>
</dbReference>
<dbReference type="NCBIfam" id="TIGR00756">
    <property type="entry name" value="PPR"/>
    <property type="match status" value="3"/>
</dbReference>
<dbReference type="GO" id="GO:0099402">
    <property type="term" value="P:plant organ development"/>
    <property type="evidence" value="ECO:0007669"/>
    <property type="project" value="UniProtKB-ARBA"/>
</dbReference>
<dbReference type="PANTHER" id="PTHR47926:SF408">
    <property type="entry name" value="DYW DOMAIN-CONTAINING PROTEIN"/>
    <property type="match status" value="1"/>
</dbReference>
<keyword evidence="1" id="KW-0677">Repeat</keyword>
<dbReference type="InterPro" id="IPR002885">
    <property type="entry name" value="PPR_rpt"/>
</dbReference>
<dbReference type="Gene3D" id="1.25.40.10">
    <property type="entry name" value="Tetratricopeptide repeat domain"/>
    <property type="match status" value="3"/>
</dbReference>
<evidence type="ECO:0000313" key="4">
    <source>
        <dbReference type="EMBL" id="JAT64721.1"/>
    </source>
</evidence>
<gene>
    <name evidence="4" type="primary">PCMP-E101_1</name>
    <name evidence="4" type="ORF">g.66512</name>
</gene>
<name>A0A1D1ZD30_9ARAE</name>
<feature type="repeat" description="PPR" evidence="2">
    <location>
        <begin position="329"/>
        <end position="363"/>
    </location>
</feature>
<feature type="non-terminal residue" evidence="4">
    <location>
        <position position="1"/>
    </location>
</feature>
<dbReference type="SUPFAM" id="SSF48452">
    <property type="entry name" value="TPR-like"/>
    <property type="match status" value="1"/>
</dbReference>
<dbReference type="PANTHER" id="PTHR47926">
    <property type="entry name" value="PENTATRICOPEPTIDE REPEAT-CONTAINING PROTEIN"/>
    <property type="match status" value="1"/>
</dbReference>
<dbReference type="InterPro" id="IPR011990">
    <property type="entry name" value="TPR-like_helical_dom_sf"/>
</dbReference>
<dbReference type="Pfam" id="PF01535">
    <property type="entry name" value="PPR"/>
    <property type="match status" value="6"/>
</dbReference>
<organism evidence="4">
    <name type="scientific">Anthurium amnicola</name>
    <dbReference type="NCBI Taxonomy" id="1678845"/>
    <lineage>
        <taxon>Eukaryota</taxon>
        <taxon>Viridiplantae</taxon>
        <taxon>Streptophyta</taxon>
        <taxon>Embryophyta</taxon>
        <taxon>Tracheophyta</taxon>
        <taxon>Spermatophyta</taxon>
        <taxon>Magnoliopsida</taxon>
        <taxon>Liliopsida</taxon>
        <taxon>Araceae</taxon>
        <taxon>Pothoideae</taxon>
        <taxon>Potheae</taxon>
        <taxon>Anthurium</taxon>
    </lineage>
</organism>
<feature type="repeat" description="PPR" evidence="2">
    <location>
        <begin position="369"/>
        <end position="403"/>
    </location>
</feature>
<feature type="region of interest" description="Disordered" evidence="3">
    <location>
        <begin position="1"/>
        <end position="21"/>
    </location>
</feature>
<feature type="non-terminal residue" evidence="4">
    <location>
        <position position="433"/>
    </location>
</feature>
<reference evidence="4" key="1">
    <citation type="submission" date="2015-07" db="EMBL/GenBank/DDBJ databases">
        <title>Transcriptome Assembly of Anthurium amnicola.</title>
        <authorList>
            <person name="Suzuki J."/>
        </authorList>
    </citation>
    <scope>NUCLEOTIDE SEQUENCE</scope>
</reference>
<dbReference type="GO" id="GO:0009451">
    <property type="term" value="P:RNA modification"/>
    <property type="evidence" value="ECO:0007669"/>
    <property type="project" value="InterPro"/>
</dbReference>
<protein>
    <submittedName>
        <fullName evidence="4">Pentatricopeptide repeat-containing protein At4g18840</fullName>
    </submittedName>
</protein>
<dbReference type="InterPro" id="IPR046960">
    <property type="entry name" value="PPR_At4g14850-like_plant"/>
</dbReference>
<evidence type="ECO:0000256" key="3">
    <source>
        <dbReference type="SAM" id="MobiDB-lite"/>
    </source>
</evidence>
<dbReference type="AlphaFoldDB" id="A0A1D1ZD30"/>
<proteinExistence type="predicted"/>
<dbReference type="GO" id="GO:0003723">
    <property type="term" value="F:RNA binding"/>
    <property type="evidence" value="ECO:0007669"/>
    <property type="project" value="InterPro"/>
</dbReference>
<sequence length="433" mass="46276">AATPAAGEGGSHVRPAAPTPEGHLVRAAERCTSMEQLRPVHAVLVRHHHRLRNPSLVLAKLLRFAAVSPRGDLCYASRLLSHALHRGATHGRGTAFFHNTLIRGLAASADPFRAVSLFKTMLRSSIPPDQFSFTFLLKARARCSPAGGGDAHALALKNGCLAPIAALVHVHNALVHLYASEGLPGDAYQVFDELPHPDVVSWSGLLHAQLTAGDLGAARGVFDRMPVQDVVSWTAMIAGYARGGQPWRALALFKAMPPDVYPDEVTMVGVVSACAALGDLDTGAALHRCADEKGFSWMASLRNALIDMYAKCGCMEKAREVFDATEGKTQITWNSMISAYAMHGNDEAALELFRQMLTAEEPAPVVKPDGATFLAALGACAHSGRVEEGRRILERMGRHGVAPGVEHYGCVVDMLGRAGRLVEAYGMMGLPCC</sequence>
<accession>A0A1D1ZD30</accession>
<evidence type="ECO:0000256" key="1">
    <source>
        <dbReference type="ARBA" id="ARBA00022737"/>
    </source>
</evidence>
<dbReference type="FunFam" id="1.25.40.10:FF:000348">
    <property type="entry name" value="Pentatricopeptide repeat-containing protein chloroplastic"/>
    <property type="match status" value="1"/>
</dbReference>
<dbReference type="FunFam" id="1.25.40.10:FF:000158">
    <property type="entry name" value="pentatricopeptide repeat-containing protein At2g33680"/>
    <property type="match status" value="1"/>
</dbReference>
<evidence type="ECO:0000256" key="2">
    <source>
        <dbReference type="PROSITE-ProRule" id="PRU00708"/>
    </source>
</evidence>
<feature type="repeat" description="PPR" evidence="2">
    <location>
        <begin position="229"/>
        <end position="259"/>
    </location>
</feature>